<dbReference type="eggNOG" id="COG0454">
    <property type="taxonomic scope" value="Bacteria"/>
</dbReference>
<dbReference type="Pfam" id="PF04266">
    <property type="entry name" value="ASCH"/>
    <property type="match status" value="1"/>
</dbReference>
<dbReference type="STRING" id="573413.Spirs_0417"/>
<dbReference type="PANTHER" id="PTHR39203">
    <property type="entry name" value="CYTOPLASMIC PROTEIN-RELATED"/>
    <property type="match status" value="1"/>
</dbReference>
<dbReference type="Gene3D" id="3.10.400.10">
    <property type="entry name" value="Sulfate adenylyltransferase"/>
    <property type="match status" value="1"/>
</dbReference>
<evidence type="ECO:0000259" key="1">
    <source>
        <dbReference type="PROSITE" id="PS51186"/>
    </source>
</evidence>
<dbReference type="PANTHER" id="PTHR39203:SF1">
    <property type="entry name" value="CYTOPLASMIC PROTEIN"/>
    <property type="match status" value="1"/>
</dbReference>
<name>E1RB38_SEDSS</name>
<dbReference type="InterPro" id="IPR007374">
    <property type="entry name" value="ASCH_domain"/>
</dbReference>
<dbReference type="InterPro" id="IPR009326">
    <property type="entry name" value="DUF984"/>
</dbReference>
<evidence type="ECO:0000313" key="2">
    <source>
        <dbReference type="EMBL" id="ADK79568.1"/>
    </source>
</evidence>
<accession>E1RB38</accession>
<dbReference type="eggNOG" id="COG4405">
    <property type="taxonomic scope" value="Bacteria"/>
</dbReference>
<keyword evidence="3" id="KW-1185">Reference proteome</keyword>
<gene>
    <name evidence="2" type="ordered locus">Spirs_0417</name>
</gene>
<dbReference type="InterPro" id="IPR015947">
    <property type="entry name" value="PUA-like_sf"/>
</dbReference>
<dbReference type="Proteomes" id="UP000002318">
    <property type="component" value="Chromosome"/>
</dbReference>
<dbReference type="SUPFAM" id="SSF55729">
    <property type="entry name" value="Acyl-CoA N-acyltransferases (Nat)"/>
    <property type="match status" value="1"/>
</dbReference>
<feature type="domain" description="N-acetyltransferase" evidence="1">
    <location>
        <begin position="1"/>
        <end position="130"/>
    </location>
</feature>
<organism evidence="2 3">
    <name type="scientific">Sediminispirochaeta smaragdinae (strain DSM 11293 / JCM 15392 / SEBR 4228)</name>
    <name type="common">Spirochaeta smaragdinae</name>
    <dbReference type="NCBI Taxonomy" id="573413"/>
    <lineage>
        <taxon>Bacteria</taxon>
        <taxon>Pseudomonadati</taxon>
        <taxon>Spirochaetota</taxon>
        <taxon>Spirochaetia</taxon>
        <taxon>Spirochaetales</taxon>
        <taxon>Spirochaetaceae</taxon>
        <taxon>Sediminispirochaeta</taxon>
    </lineage>
</organism>
<dbReference type="HOGENOM" id="CLU_896898_0_0_12"/>
<protein>
    <recommendedName>
        <fullName evidence="1">N-acetyltransferase domain-containing protein</fullName>
    </recommendedName>
</protein>
<dbReference type="CDD" id="cd06553">
    <property type="entry name" value="ASCH_Ef3133_like"/>
    <property type="match status" value="1"/>
</dbReference>
<dbReference type="SMART" id="SM01022">
    <property type="entry name" value="ASCH"/>
    <property type="match status" value="1"/>
</dbReference>
<dbReference type="SUPFAM" id="SSF88697">
    <property type="entry name" value="PUA domain-like"/>
    <property type="match status" value="1"/>
</dbReference>
<dbReference type="Pfam" id="PF00583">
    <property type="entry name" value="Acetyltransf_1"/>
    <property type="match status" value="1"/>
</dbReference>
<dbReference type="PROSITE" id="PS51186">
    <property type="entry name" value="GNAT"/>
    <property type="match status" value="1"/>
</dbReference>
<reference evidence="2 3" key="1">
    <citation type="journal article" date="2010" name="Stand. Genomic Sci.">
        <title>Complete genome sequence of Spirochaeta smaragdinae type strain (SEBR 4228).</title>
        <authorList>
            <person name="Mavromatis K."/>
            <person name="Yasawong M."/>
            <person name="Chertkov O."/>
            <person name="Lapidus A."/>
            <person name="Lucas S."/>
            <person name="Nolan M."/>
            <person name="Del Rio T.G."/>
            <person name="Tice H."/>
            <person name="Cheng J.F."/>
            <person name="Pitluck S."/>
            <person name="Liolios K."/>
            <person name="Ivanova N."/>
            <person name="Tapia R."/>
            <person name="Han C."/>
            <person name="Bruce D."/>
            <person name="Goodwin L."/>
            <person name="Pati A."/>
            <person name="Chen A."/>
            <person name="Palaniappan K."/>
            <person name="Land M."/>
            <person name="Hauser L."/>
            <person name="Chang Y.J."/>
            <person name="Jeffries C.D."/>
            <person name="Detter J.C."/>
            <person name="Rohde M."/>
            <person name="Brambilla E."/>
            <person name="Spring S."/>
            <person name="Goker M."/>
            <person name="Sikorski J."/>
            <person name="Woyke T."/>
            <person name="Bristow J."/>
            <person name="Eisen J.A."/>
            <person name="Markowitz V."/>
            <person name="Hugenholtz P."/>
            <person name="Klenk H.P."/>
            <person name="Kyrpides N.C."/>
        </authorList>
    </citation>
    <scope>NUCLEOTIDE SEQUENCE [LARGE SCALE GENOMIC DNA]</scope>
    <source>
        <strain evidence="3">DSM 11293 / JCM 15392 / SEBR 4228</strain>
    </source>
</reference>
<dbReference type="OrthoDB" id="9807542at2"/>
<dbReference type="RefSeq" id="WP_013253032.1">
    <property type="nucleotide sequence ID" value="NC_014364.1"/>
</dbReference>
<dbReference type="EMBL" id="CP002116">
    <property type="protein sequence ID" value="ADK79568.1"/>
    <property type="molecule type" value="Genomic_DNA"/>
</dbReference>
<dbReference type="InterPro" id="IPR016181">
    <property type="entry name" value="Acyl_CoA_acyltransferase"/>
</dbReference>
<evidence type="ECO:0000313" key="3">
    <source>
        <dbReference type="Proteomes" id="UP000002318"/>
    </source>
</evidence>
<dbReference type="CDD" id="cd04301">
    <property type="entry name" value="NAT_SF"/>
    <property type="match status" value="1"/>
</dbReference>
<dbReference type="KEGG" id="ssm:Spirs_0417"/>
<dbReference type="GO" id="GO:0016747">
    <property type="term" value="F:acyltransferase activity, transferring groups other than amino-acyl groups"/>
    <property type="evidence" value="ECO:0007669"/>
    <property type="project" value="InterPro"/>
</dbReference>
<dbReference type="InterPro" id="IPR000182">
    <property type="entry name" value="GNAT_dom"/>
</dbReference>
<dbReference type="Gene3D" id="3.40.630.30">
    <property type="match status" value="1"/>
</dbReference>
<sequence length="310" mass="36705">MLKTKQIKNDDVPYELIYLADEDDDQINKYKDTSTFLATMDDEKIIGIIGINEINEESTEIVCVAVDEAYQNKRIGTNLIEKAISYSKDKKYKELIIKTGNCGIGQLYLYQRCGFRFDSVNKDYMIKNYKNPIYENDIQCFDQIVLKYRIFSEKELTKIIEEYWNRFIKKNKEYEKSKYEVWSFGYSENLANKLIGYVKEGKKTGTSSALEMYDIDEKVPEEGDISIITYGNGLPGCIIKTEEMRKKKFREITEEEARLEGEGDLSLEYWRNAHEHFFRLEYEEQGKKFSEEIPVIFERFKVIYDEDRKI</sequence>
<proteinExistence type="predicted"/>
<dbReference type="AlphaFoldDB" id="E1RB38"/>